<evidence type="ECO:0000313" key="1">
    <source>
        <dbReference type="EMBL" id="KAG8012062.1"/>
    </source>
</evidence>
<comment type="caution">
    <text evidence="1">The sequence shown here is derived from an EMBL/GenBank/DDBJ whole genome shotgun (WGS) entry which is preliminary data.</text>
</comment>
<dbReference type="Proteomes" id="UP000805704">
    <property type="component" value="Chromosome 13"/>
</dbReference>
<accession>A0ACB7FCD1</accession>
<keyword evidence="2" id="KW-1185">Reference proteome</keyword>
<dbReference type="EMBL" id="CM024801">
    <property type="protein sequence ID" value="KAG8012062.1"/>
    <property type="molecule type" value="Genomic_DNA"/>
</dbReference>
<sequence>MSPVRGATREPGEPRSSCAKRARPVGCRFGLCPVTDGICHGINWFTVTQANELKPSVCVHHRIAAAARPPPVPLRDERRACSGDIEPRDVLRVYRTRPDVIDSLRAELSMEVGETESMLITYLKKFHSHVVEKMLMSVAEERLLEKEEEEALSVARELEDVISRGEQCTAALKDLHARIAEEELTVKDFQSQIQALETKDKNRTLLNEKRCQAVIKASKEKQDSVQQEMDKMTTQLKKMRTEHREAERVLQDAKLELNQTIYEKEQEEVRRMEPYFSTLEVEYNEILEKRRLAEEKRKEEMRVLELKTKAAIFAQAWWRGYSTRKALKNKKNKNKGGKRKKAK</sequence>
<gene>
    <name evidence="1" type="ORF">GBF38_004503</name>
</gene>
<proteinExistence type="predicted"/>
<name>A0ACB7FCD1_NIBAL</name>
<organism evidence="1 2">
    <name type="scientific">Nibea albiflora</name>
    <name type="common">Yellow drum</name>
    <name type="synonym">Corvina albiflora</name>
    <dbReference type="NCBI Taxonomy" id="240163"/>
    <lineage>
        <taxon>Eukaryota</taxon>
        <taxon>Metazoa</taxon>
        <taxon>Chordata</taxon>
        <taxon>Craniata</taxon>
        <taxon>Vertebrata</taxon>
        <taxon>Euteleostomi</taxon>
        <taxon>Actinopterygii</taxon>
        <taxon>Neopterygii</taxon>
        <taxon>Teleostei</taxon>
        <taxon>Neoteleostei</taxon>
        <taxon>Acanthomorphata</taxon>
        <taxon>Eupercaria</taxon>
        <taxon>Sciaenidae</taxon>
        <taxon>Nibea</taxon>
    </lineage>
</organism>
<evidence type="ECO:0000313" key="2">
    <source>
        <dbReference type="Proteomes" id="UP000805704"/>
    </source>
</evidence>
<protein>
    <submittedName>
        <fullName evidence="1">Uncharacterized protein</fullName>
    </submittedName>
</protein>
<reference evidence="1" key="1">
    <citation type="submission" date="2020-04" db="EMBL/GenBank/DDBJ databases">
        <title>A chromosome-scale assembly and high-density genetic map of the yellow drum (Nibea albiflora) genome.</title>
        <authorList>
            <person name="Xu D."/>
            <person name="Zhang W."/>
            <person name="Chen R."/>
            <person name="Tan P."/>
            <person name="Wang L."/>
            <person name="Song H."/>
            <person name="Tian L."/>
            <person name="Zhu Q."/>
            <person name="Wang B."/>
        </authorList>
    </citation>
    <scope>NUCLEOTIDE SEQUENCE</scope>
    <source>
        <strain evidence="1">ZJHYS-2018</strain>
    </source>
</reference>